<dbReference type="InterPro" id="IPR039420">
    <property type="entry name" value="WalR-like"/>
</dbReference>
<evidence type="ECO:0000256" key="4">
    <source>
        <dbReference type="ARBA" id="ARBA00023125"/>
    </source>
</evidence>
<keyword evidence="4" id="KW-0238">DNA-binding</keyword>
<evidence type="ECO:0000256" key="6">
    <source>
        <dbReference type="PROSITE-ProRule" id="PRU00169"/>
    </source>
</evidence>
<dbReference type="PANTHER" id="PTHR48111:SF1">
    <property type="entry name" value="TWO-COMPONENT RESPONSE REGULATOR ORR33"/>
    <property type="match status" value="1"/>
</dbReference>
<feature type="modified residue" description="4-aspartylphosphate" evidence="6">
    <location>
        <position position="59"/>
    </location>
</feature>
<evidence type="ECO:0000313" key="10">
    <source>
        <dbReference type="Proteomes" id="UP000580517"/>
    </source>
</evidence>
<evidence type="ECO:0000259" key="8">
    <source>
        <dbReference type="PROSITE" id="PS50110"/>
    </source>
</evidence>
<dbReference type="CDD" id="cd19920">
    <property type="entry name" value="REC_PA4781-like"/>
    <property type="match status" value="1"/>
</dbReference>
<accession>A0A853FCT6</accession>
<dbReference type="PRINTS" id="PR00032">
    <property type="entry name" value="HTHARAC"/>
</dbReference>
<dbReference type="RefSeq" id="WP_129969173.1">
    <property type="nucleotide sequence ID" value="NZ_JACCEW010000003.1"/>
</dbReference>
<dbReference type="SUPFAM" id="SSF46689">
    <property type="entry name" value="Homeodomain-like"/>
    <property type="match status" value="2"/>
</dbReference>
<dbReference type="PANTHER" id="PTHR48111">
    <property type="entry name" value="REGULATOR OF RPOS"/>
    <property type="match status" value="1"/>
</dbReference>
<keyword evidence="2" id="KW-0902">Two-component regulatory system</keyword>
<dbReference type="Gene3D" id="1.10.10.60">
    <property type="entry name" value="Homeodomain-like"/>
    <property type="match status" value="1"/>
</dbReference>
<dbReference type="Pfam" id="PF00072">
    <property type="entry name" value="Response_reg"/>
    <property type="match status" value="1"/>
</dbReference>
<sequence length="261" mass="28913">MSRHPYAPAHILIVDDGPEQLRLLMETLRGHGYRLTLAFDGAQGYARALSVVPDLILLDVCIPGMSGFALTRMLKANPATEHIPILFLSSSAEAEDRLTGLRAGAADYITKPFQPAEVLERVRIHLALARRGSRGGEGERGERKDGAQAMHGDRIIVRAARRLIWGQLHDPPDSAAIARMVGVSERRLASTFEQCLNCTLFQFVRDARMRKARHLLVHTSLSILSIAQELGYSSAANFSTAFRQHVGVSPSRFRKDSLLRR</sequence>
<dbReference type="PROSITE" id="PS01124">
    <property type="entry name" value="HTH_ARAC_FAMILY_2"/>
    <property type="match status" value="1"/>
</dbReference>
<dbReference type="InterPro" id="IPR001789">
    <property type="entry name" value="Sig_transdc_resp-reg_receiver"/>
</dbReference>
<evidence type="ECO:0000256" key="2">
    <source>
        <dbReference type="ARBA" id="ARBA00023012"/>
    </source>
</evidence>
<keyword evidence="1 6" id="KW-0597">Phosphoprotein</keyword>
<evidence type="ECO:0000256" key="3">
    <source>
        <dbReference type="ARBA" id="ARBA00023015"/>
    </source>
</evidence>
<dbReference type="SMART" id="SM00448">
    <property type="entry name" value="REC"/>
    <property type="match status" value="1"/>
</dbReference>
<name>A0A853FCT6_9BURK</name>
<dbReference type="AlphaFoldDB" id="A0A853FCT6"/>
<evidence type="ECO:0000259" key="7">
    <source>
        <dbReference type="PROSITE" id="PS01124"/>
    </source>
</evidence>
<dbReference type="GO" id="GO:0005829">
    <property type="term" value="C:cytosol"/>
    <property type="evidence" value="ECO:0007669"/>
    <property type="project" value="TreeGrafter"/>
</dbReference>
<dbReference type="InterPro" id="IPR018060">
    <property type="entry name" value="HTH_AraC"/>
</dbReference>
<dbReference type="SUPFAM" id="SSF52172">
    <property type="entry name" value="CheY-like"/>
    <property type="match status" value="1"/>
</dbReference>
<gene>
    <name evidence="9" type="ORF">H0A68_12605</name>
</gene>
<dbReference type="EMBL" id="JACCEW010000003">
    <property type="protein sequence ID" value="NYT37719.1"/>
    <property type="molecule type" value="Genomic_DNA"/>
</dbReference>
<dbReference type="Pfam" id="PF12833">
    <property type="entry name" value="HTH_18"/>
    <property type="match status" value="1"/>
</dbReference>
<dbReference type="GO" id="GO:0000156">
    <property type="term" value="F:phosphorelay response regulator activity"/>
    <property type="evidence" value="ECO:0007669"/>
    <property type="project" value="TreeGrafter"/>
</dbReference>
<evidence type="ECO:0000256" key="1">
    <source>
        <dbReference type="ARBA" id="ARBA00022553"/>
    </source>
</evidence>
<dbReference type="Proteomes" id="UP000580517">
    <property type="component" value="Unassembled WGS sequence"/>
</dbReference>
<evidence type="ECO:0000313" key="9">
    <source>
        <dbReference type="EMBL" id="NYT37719.1"/>
    </source>
</evidence>
<dbReference type="InterPro" id="IPR018062">
    <property type="entry name" value="HTH_AraC-typ_CS"/>
</dbReference>
<comment type="caution">
    <text evidence="9">The sequence shown here is derived from an EMBL/GenBank/DDBJ whole genome shotgun (WGS) entry which is preliminary data.</text>
</comment>
<dbReference type="PROSITE" id="PS00041">
    <property type="entry name" value="HTH_ARAC_FAMILY_1"/>
    <property type="match status" value="1"/>
</dbReference>
<reference evidence="9 10" key="1">
    <citation type="submission" date="2020-07" db="EMBL/GenBank/DDBJ databases">
        <title>Taxonomic revisions and descriptions of new bacterial species based on genomic comparisons in the high-G+C-content subgroup of the family Alcaligenaceae.</title>
        <authorList>
            <person name="Szabo A."/>
            <person name="Felfoldi T."/>
        </authorList>
    </citation>
    <scope>NUCLEOTIDE SEQUENCE [LARGE SCALE GENOMIC DNA]</scope>
    <source>
        <strain evidence="9 10">DSM 25264</strain>
    </source>
</reference>
<dbReference type="GO" id="GO:0000976">
    <property type="term" value="F:transcription cis-regulatory region binding"/>
    <property type="evidence" value="ECO:0007669"/>
    <property type="project" value="TreeGrafter"/>
</dbReference>
<feature type="domain" description="HTH araC/xylS-type" evidence="7">
    <location>
        <begin position="158"/>
        <end position="256"/>
    </location>
</feature>
<dbReference type="PROSITE" id="PS50110">
    <property type="entry name" value="RESPONSE_REGULATORY"/>
    <property type="match status" value="1"/>
</dbReference>
<dbReference type="Gene3D" id="3.40.50.2300">
    <property type="match status" value="1"/>
</dbReference>
<dbReference type="InterPro" id="IPR011006">
    <property type="entry name" value="CheY-like_superfamily"/>
</dbReference>
<keyword evidence="3" id="KW-0805">Transcription regulation</keyword>
<dbReference type="OrthoDB" id="9801101at2"/>
<proteinExistence type="predicted"/>
<dbReference type="GO" id="GO:0003700">
    <property type="term" value="F:DNA-binding transcription factor activity"/>
    <property type="evidence" value="ECO:0007669"/>
    <property type="project" value="InterPro"/>
</dbReference>
<keyword evidence="5" id="KW-0804">Transcription</keyword>
<evidence type="ECO:0000256" key="5">
    <source>
        <dbReference type="ARBA" id="ARBA00023163"/>
    </source>
</evidence>
<organism evidence="9 10">
    <name type="scientific">Allopusillimonas soli</name>
    <dbReference type="NCBI Taxonomy" id="659016"/>
    <lineage>
        <taxon>Bacteria</taxon>
        <taxon>Pseudomonadati</taxon>
        <taxon>Pseudomonadota</taxon>
        <taxon>Betaproteobacteria</taxon>
        <taxon>Burkholderiales</taxon>
        <taxon>Alcaligenaceae</taxon>
        <taxon>Allopusillimonas</taxon>
    </lineage>
</organism>
<dbReference type="InterPro" id="IPR009057">
    <property type="entry name" value="Homeodomain-like_sf"/>
</dbReference>
<dbReference type="GO" id="GO:0032993">
    <property type="term" value="C:protein-DNA complex"/>
    <property type="evidence" value="ECO:0007669"/>
    <property type="project" value="TreeGrafter"/>
</dbReference>
<keyword evidence="10" id="KW-1185">Reference proteome</keyword>
<dbReference type="SMART" id="SM00342">
    <property type="entry name" value="HTH_ARAC"/>
    <property type="match status" value="1"/>
</dbReference>
<feature type="domain" description="Response regulatory" evidence="8">
    <location>
        <begin position="10"/>
        <end position="126"/>
    </location>
</feature>
<protein>
    <submittedName>
        <fullName evidence="9">Response regulator</fullName>
    </submittedName>
</protein>
<dbReference type="InterPro" id="IPR020449">
    <property type="entry name" value="Tscrpt_reg_AraC-type_HTH"/>
</dbReference>